<proteinExistence type="predicted"/>
<evidence type="ECO:0000313" key="2">
    <source>
        <dbReference type="Proteomes" id="UP001434883"/>
    </source>
</evidence>
<protein>
    <submittedName>
        <fullName evidence="1">Far upstream element-binding protein 3</fullName>
    </submittedName>
</protein>
<organism evidence="1 2">
    <name type="scientific">Xenoophorus captivus</name>
    <dbReference type="NCBI Taxonomy" id="1517983"/>
    <lineage>
        <taxon>Eukaryota</taxon>
        <taxon>Metazoa</taxon>
        <taxon>Chordata</taxon>
        <taxon>Craniata</taxon>
        <taxon>Vertebrata</taxon>
        <taxon>Euteleostomi</taxon>
        <taxon>Actinopterygii</taxon>
        <taxon>Neopterygii</taxon>
        <taxon>Teleostei</taxon>
        <taxon>Neoteleostei</taxon>
        <taxon>Acanthomorphata</taxon>
        <taxon>Ovalentaria</taxon>
        <taxon>Atherinomorphae</taxon>
        <taxon>Cyprinodontiformes</taxon>
        <taxon>Goodeidae</taxon>
        <taxon>Xenoophorus</taxon>
    </lineage>
</organism>
<dbReference type="SUPFAM" id="SSF54791">
    <property type="entry name" value="Eukaryotic type KH-domain (KH-domain type I)"/>
    <property type="match status" value="1"/>
</dbReference>
<sequence length="130" mass="14449">NKSGSDVSTCVCSDDGISPERVAMVMGQPERCQHAVHLINELIQTAQERDGFGSALRSTRVRGRSDWTMGSPGPLQEVTYTIPADKCGLVIGKGRRRNLPQLDHLRSLISRPQGQNLFVFISEVQRNNFR</sequence>
<feature type="non-terminal residue" evidence="1">
    <location>
        <position position="1"/>
    </location>
</feature>
<dbReference type="EMBL" id="JAHRIN010081945">
    <property type="protein sequence ID" value="MEQ2219852.1"/>
    <property type="molecule type" value="Genomic_DNA"/>
</dbReference>
<evidence type="ECO:0000313" key="1">
    <source>
        <dbReference type="EMBL" id="MEQ2219852.1"/>
    </source>
</evidence>
<keyword evidence="2" id="KW-1185">Reference proteome</keyword>
<dbReference type="Gene3D" id="3.30.1370.10">
    <property type="entry name" value="K Homology domain, type 1"/>
    <property type="match status" value="1"/>
</dbReference>
<accession>A0ABV0SIV1</accession>
<reference evidence="1 2" key="1">
    <citation type="submission" date="2021-06" db="EMBL/GenBank/DDBJ databases">
        <authorList>
            <person name="Palmer J.M."/>
        </authorList>
    </citation>
    <scope>NUCLEOTIDE SEQUENCE [LARGE SCALE GENOMIC DNA]</scope>
    <source>
        <strain evidence="1 2">XC_2019</strain>
        <tissue evidence="1">Muscle</tissue>
    </source>
</reference>
<gene>
    <name evidence="1" type="primary">FUBP3_3</name>
    <name evidence="1" type="ORF">XENOCAPTIV_025874</name>
</gene>
<name>A0ABV0SIV1_9TELE</name>
<dbReference type="Proteomes" id="UP001434883">
    <property type="component" value="Unassembled WGS sequence"/>
</dbReference>
<comment type="caution">
    <text evidence="1">The sequence shown here is derived from an EMBL/GenBank/DDBJ whole genome shotgun (WGS) entry which is preliminary data.</text>
</comment>
<dbReference type="InterPro" id="IPR036612">
    <property type="entry name" value="KH_dom_type_1_sf"/>
</dbReference>